<evidence type="ECO:0000256" key="1">
    <source>
        <dbReference type="ARBA" id="ARBA00004651"/>
    </source>
</evidence>
<dbReference type="InterPro" id="IPR006685">
    <property type="entry name" value="MscS_channel_2nd"/>
</dbReference>
<dbReference type="Pfam" id="PF00924">
    <property type="entry name" value="MS_channel_2nd"/>
    <property type="match status" value="1"/>
</dbReference>
<keyword evidence="5 7" id="KW-1133">Transmembrane helix</keyword>
<feature type="transmembrane region" description="Helical" evidence="7">
    <location>
        <begin position="15"/>
        <end position="36"/>
    </location>
</feature>
<dbReference type="SUPFAM" id="SSF50182">
    <property type="entry name" value="Sm-like ribonucleoproteins"/>
    <property type="match status" value="1"/>
</dbReference>
<evidence type="ECO:0000256" key="5">
    <source>
        <dbReference type="ARBA" id="ARBA00022989"/>
    </source>
</evidence>
<evidence type="ECO:0000313" key="11">
    <source>
        <dbReference type="EMBL" id="NMA44557.1"/>
    </source>
</evidence>
<dbReference type="PANTHER" id="PTHR30566">
    <property type="entry name" value="YNAI-RELATED MECHANOSENSITIVE ION CHANNEL"/>
    <property type="match status" value="1"/>
</dbReference>
<comment type="subcellular location">
    <subcellularLocation>
        <location evidence="1">Cell membrane</location>
        <topology evidence="1">Multi-pass membrane protein</topology>
    </subcellularLocation>
</comment>
<dbReference type="InterPro" id="IPR049278">
    <property type="entry name" value="MS_channel_C"/>
</dbReference>
<dbReference type="AlphaFoldDB" id="A0A7K4BZA4"/>
<evidence type="ECO:0000259" key="10">
    <source>
        <dbReference type="Pfam" id="PF21088"/>
    </source>
</evidence>
<protein>
    <submittedName>
        <fullName evidence="11">Mechanosensitive ion channel family protein</fullName>
    </submittedName>
</protein>
<dbReference type="Gene3D" id="1.10.287.1260">
    <property type="match status" value="1"/>
</dbReference>
<keyword evidence="6 7" id="KW-0472">Membrane</keyword>
<feature type="transmembrane region" description="Helical" evidence="7">
    <location>
        <begin position="91"/>
        <end position="109"/>
    </location>
</feature>
<dbReference type="GO" id="GO:0055085">
    <property type="term" value="P:transmembrane transport"/>
    <property type="evidence" value="ECO:0007669"/>
    <property type="project" value="InterPro"/>
</dbReference>
<dbReference type="EMBL" id="JAAZKV010000016">
    <property type="protein sequence ID" value="NMA44557.1"/>
    <property type="molecule type" value="Genomic_DNA"/>
</dbReference>
<proteinExistence type="inferred from homology"/>
<dbReference type="InterPro" id="IPR010920">
    <property type="entry name" value="LSM_dom_sf"/>
</dbReference>
<evidence type="ECO:0000259" key="9">
    <source>
        <dbReference type="Pfam" id="PF21082"/>
    </source>
</evidence>
<dbReference type="Pfam" id="PF21082">
    <property type="entry name" value="MS_channel_3rd"/>
    <property type="match status" value="1"/>
</dbReference>
<gene>
    <name evidence="11" type="ORF">GX950_01990</name>
</gene>
<evidence type="ECO:0000256" key="4">
    <source>
        <dbReference type="ARBA" id="ARBA00022692"/>
    </source>
</evidence>
<dbReference type="SUPFAM" id="SSF82861">
    <property type="entry name" value="Mechanosensitive channel protein MscS (YggB), transmembrane region"/>
    <property type="match status" value="1"/>
</dbReference>
<dbReference type="InterPro" id="IPR049142">
    <property type="entry name" value="MS_channel_1st"/>
</dbReference>
<feature type="transmembrane region" description="Helical" evidence="7">
    <location>
        <begin position="138"/>
        <end position="157"/>
    </location>
</feature>
<feature type="transmembrane region" description="Helical" evidence="7">
    <location>
        <begin position="163"/>
        <end position="181"/>
    </location>
</feature>
<name>A0A7K4BZA4_9ARCH</name>
<comment type="caution">
    <text evidence="11">The sequence shown here is derived from an EMBL/GenBank/DDBJ whole genome shotgun (WGS) entry which is preliminary data.</text>
</comment>
<dbReference type="Pfam" id="PF21088">
    <property type="entry name" value="MS_channel_1st"/>
    <property type="match status" value="1"/>
</dbReference>
<dbReference type="InterPro" id="IPR011014">
    <property type="entry name" value="MscS_channel_TM-2"/>
</dbReference>
<feature type="domain" description="Mechanosensitive ion channel MscS C-terminal" evidence="9">
    <location>
        <begin position="260"/>
        <end position="344"/>
    </location>
</feature>
<evidence type="ECO:0000259" key="8">
    <source>
        <dbReference type="Pfam" id="PF00924"/>
    </source>
</evidence>
<evidence type="ECO:0000256" key="2">
    <source>
        <dbReference type="ARBA" id="ARBA00008017"/>
    </source>
</evidence>
<sequence>MLLEFLTSTYFDNSVLMWGYALGTVLLFIVFSRIVLFVAKKYLKKLTSKTKSDFDDLLVDLVEEPLAFFIILAGFFVGYQFLSFPQSVSDIFYNILRVLVMLDIIWFVLKFTDSFFERIIKPITSKTKTKLEDQLIPWIKKTVKIILGFIGIVIVLDNMGIDVFALLAGLGIGGIAFAFAAQKTIADAFGGVSILFSRPFVIGDTIRFANGAHTGKVEEIYLRHTKVRNLDKQLVIVPNSILAGEIITNITKTEKRKVMWTIGITYDSSVEKINLAKKIISNAIKNCELCDSDYTVAFQDFGQTSLNILVIFYTKQATFKAMAAARDIIGLEIKKEFDKNKIKFALTTQRIQLKQ</sequence>
<accession>A0A7K4BZA4</accession>
<dbReference type="Proteomes" id="UP000526302">
    <property type="component" value="Unassembled WGS sequence"/>
</dbReference>
<feature type="domain" description="Mechanosensitive ion channel transmembrane helices 2/3" evidence="10">
    <location>
        <begin position="142"/>
        <end position="182"/>
    </location>
</feature>
<keyword evidence="3" id="KW-1003">Cell membrane</keyword>
<feature type="domain" description="Mechanosensitive ion channel MscS" evidence="8">
    <location>
        <begin position="184"/>
        <end position="252"/>
    </location>
</feature>
<evidence type="ECO:0000256" key="6">
    <source>
        <dbReference type="ARBA" id="ARBA00023136"/>
    </source>
</evidence>
<evidence type="ECO:0000313" key="12">
    <source>
        <dbReference type="Proteomes" id="UP000526302"/>
    </source>
</evidence>
<organism evidence="11 12">
    <name type="scientific">Candidatus Iainarchaeum sp</name>
    <dbReference type="NCBI Taxonomy" id="3101447"/>
    <lineage>
        <taxon>Archaea</taxon>
        <taxon>Candidatus Iainarchaeota</taxon>
        <taxon>Candidatus Iainarchaeia</taxon>
        <taxon>Candidatus Iainarchaeales</taxon>
        <taxon>Candidatus Iainarchaeaceae</taxon>
        <taxon>Candidatus Iainarchaeum</taxon>
    </lineage>
</organism>
<dbReference type="InterPro" id="IPR023408">
    <property type="entry name" value="MscS_beta-dom_sf"/>
</dbReference>
<dbReference type="Gene3D" id="3.30.70.100">
    <property type="match status" value="1"/>
</dbReference>
<dbReference type="PANTHER" id="PTHR30566:SF5">
    <property type="entry name" value="MECHANOSENSITIVE ION CHANNEL PROTEIN 1, MITOCHONDRIAL-RELATED"/>
    <property type="match status" value="1"/>
</dbReference>
<evidence type="ECO:0000256" key="3">
    <source>
        <dbReference type="ARBA" id="ARBA00022475"/>
    </source>
</evidence>
<dbReference type="GO" id="GO:0005886">
    <property type="term" value="C:plasma membrane"/>
    <property type="evidence" value="ECO:0007669"/>
    <property type="project" value="UniProtKB-SubCell"/>
</dbReference>
<dbReference type="InterPro" id="IPR011066">
    <property type="entry name" value="MscS_channel_C_sf"/>
</dbReference>
<comment type="similarity">
    <text evidence="2">Belongs to the MscS (TC 1.A.23) family.</text>
</comment>
<reference evidence="11 12" key="1">
    <citation type="journal article" date="2020" name="Biotechnol. Biofuels">
        <title>New insights from the biogas microbiome by comprehensive genome-resolved metagenomics of nearly 1600 species originating from multiple anaerobic digesters.</title>
        <authorList>
            <person name="Campanaro S."/>
            <person name="Treu L."/>
            <person name="Rodriguez-R L.M."/>
            <person name="Kovalovszki A."/>
            <person name="Ziels R.M."/>
            <person name="Maus I."/>
            <person name="Zhu X."/>
            <person name="Kougias P.G."/>
            <person name="Basile A."/>
            <person name="Luo G."/>
            <person name="Schluter A."/>
            <person name="Konstantinidis K.T."/>
            <person name="Angelidaki I."/>
        </authorList>
    </citation>
    <scope>NUCLEOTIDE SEQUENCE [LARGE SCALE GENOMIC DNA]</scope>
    <source>
        <strain evidence="11">AS22ysBPME_79</strain>
    </source>
</reference>
<keyword evidence="4 7" id="KW-0812">Transmembrane</keyword>
<evidence type="ECO:0000256" key="7">
    <source>
        <dbReference type="SAM" id="Phobius"/>
    </source>
</evidence>
<dbReference type="Gene3D" id="2.30.30.60">
    <property type="match status" value="1"/>
</dbReference>
<dbReference type="SUPFAM" id="SSF82689">
    <property type="entry name" value="Mechanosensitive channel protein MscS (YggB), C-terminal domain"/>
    <property type="match status" value="1"/>
</dbReference>
<feature type="transmembrane region" description="Helical" evidence="7">
    <location>
        <begin position="57"/>
        <end position="79"/>
    </location>
</feature>